<comment type="similarity">
    <text evidence="1">Belongs to the TRAP family.</text>
</comment>
<comment type="caution">
    <text evidence="5">The sequence shown here is derived from an EMBL/GenBank/DDBJ whole genome shotgun (WGS) entry which is preliminary data.</text>
</comment>
<dbReference type="GO" id="GO:0004497">
    <property type="term" value="F:monooxygenase activity"/>
    <property type="evidence" value="ECO:0007669"/>
    <property type="project" value="UniProtKB-KW"/>
</dbReference>
<evidence type="ECO:0000256" key="1">
    <source>
        <dbReference type="ARBA" id="ARBA00009267"/>
    </source>
</evidence>
<dbReference type="PANTHER" id="PTHR33336:SF3">
    <property type="entry name" value="ABM DOMAIN-CONTAINING PROTEIN"/>
    <property type="match status" value="1"/>
</dbReference>
<keyword evidence="5" id="KW-0560">Oxidoreductase</keyword>
<dbReference type="Proteomes" id="UP000293637">
    <property type="component" value="Unassembled WGS sequence"/>
</dbReference>
<dbReference type="RefSeq" id="WP_002492211.1">
    <property type="nucleotide sequence ID" value="NZ_AP021848.1"/>
</dbReference>
<dbReference type="InterPro" id="IPR011008">
    <property type="entry name" value="Dimeric_a/b-barrel"/>
</dbReference>
<evidence type="ECO:0000256" key="2">
    <source>
        <dbReference type="ARBA" id="ARBA00018486"/>
    </source>
</evidence>
<proteinExistence type="inferred from homology"/>
<dbReference type="Gene3D" id="3.30.70.100">
    <property type="match status" value="1"/>
</dbReference>
<sequence length="219" mass="25429">MEKPVAHLFKLEVSNHDIEVFHQAGVNNLSTSYQNEDGTLAMYASKITENPNQFIVFEVYKDEYAYQQHLNSSQYQEFTNQVGTKLTQQKAFEVEPIFLKEKLASSKWIGAEHFCLKFAQILVKENEELNFRESVLKNMKASIIAEDDVLAMYALQDRNNSQRFYFYEVYNDEKAYNIHCNTSHFKTYINETEGALANKVLVDLQNDVMVTKGSLTYLQ</sequence>
<dbReference type="InterPro" id="IPR050744">
    <property type="entry name" value="AI-2_Isomerase_LsrG"/>
</dbReference>
<organism evidence="5 6">
    <name type="scientific">Staphylococcus lugdunensis</name>
    <dbReference type="NCBI Taxonomy" id="28035"/>
    <lineage>
        <taxon>Bacteria</taxon>
        <taxon>Bacillati</taxon>
        <taxon>Bacillota</taxon>
        <taxon>Bacilli</taxon>
        <taxon>Bacillales</taxon>
        <taxon>Staphylococcaceae</taxon>
        <taxon>Staphylococcus</taxon>
    </lineage>
</organism>
<protein>
    <recommendedName>
        <fullName evidence="2">Signal transduction protein TRAP</fullName>
    </recommendedName>
    <alternativeName>
        <fullName evidence="3">Target of RNAIII-activating protein</fullName>
    </alternativeName>
</protein>
<dbReference type="InterPro" id="IPR007138">
    <property type="entry name" value="ABM_dom"/>
</dbReference>
<evidence type="ECO:0000313" key="5">
    <source>
        <dbReference type="EMBL" id="TBW73245.1"/>
    </source>
</evidence>
<dbReference type="PANTHER" id="PTHR33336">
    <property type="entry name" value="QUINOL MONOOXYGENASE YGIN-RELATED"/>
    <property type="match status" value="1"/>
</dbReference>
<accession>A0A4Q9WCW1</accession>
<dbReference type="PROSITE" id="PS51725">
    <property type="entry name" value="ABM"/>
    <property type="match status" value="2"/>
</dbReference>
<evidence type="ECO:0000313" key="6">
    <source>
        <dbReference type="Proteomes" id="UP000293637"/>
    </source>
</evidence>
<dbReference type="Pfam" id="PF03992">
    <property type="entry name" value="ABM"/>
    <property type="match status" value="2"/>
</dbReference>
<name>A0A4Q9WCW1_STALU</name>
<dbReference type="AlphaFoldDB" id="A0A4Q9WCW1"/>
<dbReference type="GeneID" id="58091513"/>
<evidence type="ECO:0000256" key="3">
    <source>
        <dbReference type="ARBA" id="ARBA00032861"/>
    </source>
</evidence>
<dbReference type="SUPFAM" id="SSF54909">
    <property type="entry name" value="Dimeric alpha+beta barrel"/>
    <property type="match status" value="2"/>
</dbReference>
<reference evidence="5 6" key="1">
    <citation type="journal article" date="2019" name="Sci. Transl. Med.">
        <title>Quorum sensing between bacterial species on the skin protects against epidermal injury in atopic dermatitis.</title>
        <authorList>
            <person name="Williams M.R."/>
        </authorList>
    </citation>
    <scope>NUCLEOTIDE SEQUENCE [LARGE SCALE GENOMIC DNA]</scope>
    <source>
        <strain evidence="5 6">E7</strain>
    </source>
</reference>
<dbReference type="EMBL" id="SCHB01000001">
    <property type="protein sequence ID" value="TBW73245.1"/>
    <property type="molecule type" value="Genomic_DNA"/>
</dbReference>
<feature type="domain" description="ABM" evidence="4">
    <location>
        <begin position="115"/>
        <end position="204"/>
    </location>
</feature>
<keyword evidence="5" id="KW-0503">Monooxygenase</keyword>
<feature type="domain" description="ABM" evidence="4">
    <location>
        <begin position="5"/>
        <end position="98"/>
    </location>
</feature>
<gene>
    <name evidence="5" type="ORF">EQ812_00155</name>
</gene>
<evidence type="ECO:0000259" key="4">
    <source>
        <dbReference type="PROSITE" id="PS51725"/>
    </source>
</evidence>